<dbReference type="Proteomes" id="UP001060085">
    <property type="component" value="Linkage Group LG04"/>
</dbReference>
<dbReference type="EMBL" id="CM044704">
    <property type="protein sequence ID" value="KAI5667922.1"/>
    <property type="molecule type" value="Genomic_DNA"/>
</dbReference>
<keyword evidence="2" id="KW-1185">Reference proteome</keyword>
<proteinExistence type="predicted"/>
<evidence type="ECO:0000313" key="2">
    <source>
        <dbReference type="Proteomes" id="UP001060085"/>
    </source>
</evidence>
<name>A0ACC0B5J2_CATRO</name>
<reference evidence="2" key="1">
    <citation type="journal article" date="2023" name="Nat. Plants">
        <title>Single-cell RNA sequencing provides a high-resolution roadmap for understanding the multicellular compartmentation of specialized metabolism.</title>
        <authorList>
            <person name="Sun S."/>
            <person name="Shen X."/>
            <person name="Li Y."/>
            <person name="Li Y."/>
            <person name="Wang S."/>
            <person name="Li R."/>
            <person name="Zhang H."/>
            <person name="Shen G."/>
            <person name="Guo B."/>
            <person name="Wei J."/>
            <person name="Xu J."/>
            <person name="St-Pierre B."/>
            <person name="Chen S."/>
            <person name="Sun C."/>
        </authorList>
    </citation>
    <scope>NUCLEOTIDE SEQUENCE [LARGE SCALE GENOMIC DNA]</scope>
</reference>
<accession>A0ACC0B5J2</accession>
<sequence>MKSTTTDPADRSQFSSPASRSAHCYETSKDLVGYHEKGRRKVTTKQAVRYILVIKLRLQMVIALDKSSEEKVKCCEYKRSEGKRKESECLIENHESLKEEQDKEKQDEIEKSEGTKEEMSLMIFEEFLNELISLLYCKEELGGLSPLKEMEHQSDLGRINEAWNKPRLSSTL</sequence>
<comment type="caution">
    <text evidence="1">The sequence shown here is derived from an EMBL/GenBank/DDBJ whole genome shotgun (WGS) entry which is preliminary data.</text>
</comment>
<protein>
    <submittedName>
        <fullName evidence="1">Uncharacterized protein</fullName>
    </submittedName>
</protein>
<evidence type="ECO:0000313" key="1">
    <source>
        <dbReference type="EMBL" id="KAI5667922.1"/>
    </source>
</evidence>
<organism evidence="1 2">
    <name type="scientific">Catharanthus roseus</name>
    <name type="common">Madagascar periwinkle</name>
    <name type="synonym">Vinca rosea</name>
    <dbReference type="NCBI Taxonomy" id="4058"/>
    <lineage>
        <taxon>Eukaryota</taxon>
        <taxon>Viridiplantae</taxon>
        <taxon>Streptophyta</taxon>
        <taxon>Embryophyta</taxon>
        <taxon>Tracheophyta</taxon>
        <taxon>Spermatophyta</taxon>
        <taxon>Magnoliopsida</taxon>
        <taxon>eudicotyledons</taxon>
        <taxon>Gunneridae</taxon>
        <taxon>Pentapetalae</taxon>
        <taxon>asterids</taxon>
        <taxon>lamiids</taxon>
        <taxon>Gentianales</taxon>
        <taxon>Apocynaceae</taxon>
        <taxon>Rauvolfioideae</taxon>
        <taxon>Vinceae</taxon>
        <taxon>Catharanthinae</taxon>
        <taxon>Catharanthus</taxon>
    </lineage>
</organism>
<gene>
    <name evidence="1" type="ORF">M9H77_17775</name>
</gene>